<feature type="compositionally biased region" description="Low complexity" evidence="6">
    <location>
        <begin position="126"/>
        <end position="145"/>
    </location>
</feature>
<dbReference type="PANTHER" id="PTHR31602:SF60">
    <property type="entry name" value="GROWTH-REGULATING FACTOR 5"/>
    <property type="match status" value="1"/>
</dbReference>
<keyword evidence="5" id="KW-0804">Transcription</keyword>
<organism evidence="9 10">
    <name type="scientific">Lactuca saligna</name>
    <name type="common">Willowleaf lettuce</name>
    <dbReference type="NCBI Taxonomy" id="75948"/>
    <lineage>
        <taxon>Eukaryota</taxon>
        <taxon>Viridiplantae</taxon>
        <taxon>Streptophyta</taxon>
        <taxon>Embryophyta</taxon>
        <taxon>Tracheophyta</taxon>
        <taxon>Spermatophyta</taxon>
        <taxon>Magnoliopsida</taxon>
        <taxon>eudicotyledons</taxon>
        <taxon>Gunneridae</taxon>
        <taxon>Pentapetalae</taxon>
        <taxon>asterids</taxon>
        <taxon>campanulids</taxon>
        <taxon>Asterales</taxon>
        <taxon>Asteraceae</taxon>
        <taxon>Cichorioideae</taxon>
        <taxon>Cichorieae</taxon>
        <taxon>Lactucinae</taxon>
        <taxon>Lactuca</taxon>
    </lineage>
</organism>
<feature type="compositionally biased region" description="Basic residues" evidence="6">
    <location>
        <begin position="110"/>
        <end position="119"/>
    </location>
</feature>
<feature type="short sequence motif" description="Bipartite nuclear localization signal" evidence="4">
    <location>
        <begin position="113"/>
        <end position="120"/>
    </location>
</feature>
<gene>
    <name evidence="9" type="ORF">LSALG_LOCUS20652</name>
</gene>
<keyword evidence="3 4" id="KW-0539">Nucleus</keyword>
<proteinExistence type="inferred from homology"/>
<evidence type="ECO:0000259" key="7">
    <source>
        <dbReference type="PROSITE" id="PS51666"/>
    </source>
</evidence>
<evidence type="ECO:0000256" key="6">
    <source>
        <dbReference type="SAM" id="MobiDB-lite"/>
    </source>
</evidence>
<feature type="domain" description="QLQ" evidence="7">
    <location>
        <begin position="10"/>
        <end position="45"/>
    </location>
</feature>
<dbReference type="GO" id="GO:0006355">
    <property type="term" value="P:regulation of DNA-templated transcription"/>
    <property type="evidence" value="ECO:0007669"/>
    <property type="project" value="InterPro"/>
</dbReference>
<protein>
    <recommendedName>
        <fullName evidence="5">Growth-regulating factor</fullName>
    </recommendedName>
</protein>
<feature type="compositionally biased region" description="Polar residues" evidence="6">
    <location>
        <begin position="294"/>
        <end position="317"/>
    </location>
</feature>
<comment type="function">
    <text evidence="5">Transcription activator.</text>
</comment>
<dbReference type="AlphaFoldDB" id="A0AA35YVB2"/>
<sequence length="317" mass="36660">MMSSGSNLNLFTAAQWEELEQQALIYKYMVSGVPVPTHLILSVRRSLYNSSFTNPCNQFGVWEGNFQYNQLYQIGGRKIDMEPGRCRRTDGKKWRCSKEAYPDSKYCERHMHRGRNRSRKPVELLSSSSTTSSSSSSTAVNVSSSPLTTTTNISKSISPSDHLTYHNTTLHTRSSPIQTNFVDYRYLQDERSVFFPQNDPYTSQKMTVNAPSSSDHQNYSHFNFQNLKNQQHHKEEDIDFIKSSEETKSSIPIDTKLDEIPNKQTFHHFFAPPKPNDTPSWVDVDHHHHHQHQNLINPQKSPLSTQDLFQSKPRSYW</sequence>
<dbReference type="PANTHER" id="PTHR31602">
    <property type="entry name" value="GROWTH-REGULATING FACTOR 5"/>
    <property type="match status" value="1"/>
</dbReference>
<evidence type="ECO:0000313" key="9">
    <source>
        <dbReference type="EMBL" id="CAI9280928.1"/>
    </source>
</evidence>
<evidence type="ECO:0000256" key="2">
    <source>
        <dbReference type="ARBA" id="ARBA00008122"/>
    </source>
</evidence>
<evidence type="ECO:0000259" key="8">
    <source>
        <dbReference type="PROSITE" id="PS51667"/>
    </source>
</evidence>
<keyword evidence="5" id="KW-0805">Transcription regulation</keyword>
<accession>A0AA35YVB2</accession>
<dbReference type="Proteomes" id="UP001177003">
    <property type="component" value="Chromosome 4"/>
</dbReference>
<dbReference type="SMART" id="SM00951">
    <property type="entry name" value="QLQ"/>
    <property type="match status" value="1"/>
</dbReference>
<feature type="region of interest" description="Disordered" evidence="6">
    <location>
        <begin position="277"/>
        <end position="317"/>
    </location>
</feature>
<dbReference type="GO" id="GO:0005524">
    <property type="term" value="F:ATP binding"/>
    <property type="evidence" value="ECO:0007669"/>
    <property type="project" value="UniProtKB-UniRule"/>
</dbReference>
<dbReference type="Pfam" id="PF08880">
    <property type="entry name" value="QLQ"/>
    <property type="match status" value="1"/>
</dbReference>
<dbReference type="EMBL" id="OX465080">
    <property type="protein sequence ID" value="CAI9280928.1"/>
    <property type="molecule type" value="Genomic_DNA"/>
</dbReference>
<dbReference type="InterPro" id="IPR014978">
    <property type="entry name" value="Gln-Leu-Gln_QLQ"/>
</dbReference>
<dbReference type="PROSITE" id="PS51667">
    <property type="entry name" value="WRC"/>
    <property type="match status" value="1"/>
</dbReference>
<dbReference type="InterPro" id="IPR014977">
    <property type="entry name" value="WRC_dom"/>
</dbReference>
<evidence type="ECO:0000256" key="5">
    <source>
        <dbReference type="RuleBase" id="RU367127"/>
    </source>
</evidence>
<feature type="compositionally biased region" description="Polar residues" evidence="6">
    <location>
        <begin position="146"/>
        <end position="161"/>
    </location>
</feature>
<dbReference type="GO" id="GO:0006351">
    <property type="term" value="P:DNA-templated transcription"/>
    <property type="evidence" value="ECO:0007669"/>
    <property type="project" value="UniProtKB-UniRule"/>
</dbReference>
<reference evidence="9" key="1">
    <citation type="submission" date="2023-04" db="EMBL/GenBank/DDBJ databases">
        <authorList>
            <person name="Vijverberg K."/>
            <person name="Xiong W."/>
            <person name="Schranz E."/>
        </authorList>
    </citation>
    <scope>NUCLEOTIDE SEQUENCE</scope>
</reference>
<feature type="region of interest" description="Disordered" evidence="6">
    <location>
        <begin position="108"/>
        <end position="161"/>
    </location>
</feature>
<dbReference type="Pfam" id="PF08879">
    <property type="entry name" value="WRC"/>
    <property type="match status" value="1"/>
</dbReference>
<keyword evidence="10" id="KW-1185">Reference proteome</keyword>
<evidence type="ECO:0000256" key="3">
    <source>
        <dbReference type="ARBA" id="ARBA00023242"/>
    </source>
</evidence>
<evidence type="ECO:0000313" key="10">
    <source>
        <dbReference type="Proteomes" id="UP001177003"/>
    </source>
</evidence>
<evidence type="ECO:0000256" key="4">
    <source>
        <dbReference type="PROSITE-ProRule" id="PRU01002"/>
    </source>
</evidence>
<feature type="domain" description="WRC" evidence="8">
    <location>
        <begin position="80"/>
        <end position="124"/>
    </location>
</feature>
<dbReference type="PROSITE" id="PS51666">
    <property type="entry name" value="QLQ"/>
    <property type="match status" value="1"/>
</dbReference>
<dbReference type="GO" id="GO:0099402">
    <property type="term" value="P:plant organ development"/>
    <property type="evidence" value="ECO:0007669"/>
    <property type="project" value="UniProtKB-ARBA"/>
</dbReference>
<keyword evidence="5" id="KW-0010">Activator</keyword>
<comment type="subcellular location">
    <subcellularLocation>
        <location evidence="1 4 5">Nucleus</location>
    </subcellularLocation>
</comment>
<evidence type="ECO:0000256" key="1">
    <source>
        <dbReference type="ARBA" id="ARBA00004123"/>
    </source>
</evidence>
<dbReference type="InterPro" id="IPR031137">
    <property type="entry name" value="GRF"/>
</dbReference>
<comment type="similarity">
    <text evidence="2 5">Belongs to the GRF family.</text>
</comment>
<feature type="short sequence motif" description="Bipartite nuclear localization signal" evidence="4">
    <location>
        <begin position="85"/>
        <end position="95"/>
    </location>
</feature>
<comment type="domain">
    <text evidence="5">The QLQ domain and WRC domain may be involved in protein-protein interaction and DNA-binding, respectively.</text>
</comment>
<name>A0AA35YVB2_LACSI</name>
<dbReference type="GO" id="GO:0005634">
    <property type="term" value="C:nucleus"/>
    <property type="evidence" value="ECO:0007669"/>
    <property type="project" value="UniProtKB-SubCell"/>
</dbReference>